<protein>
    <recommendedName>
        <fullName evidence="2">MULE transposase domain-containing protein</fullName>
    </recommendedName>
</protein>
<sequence length="506" mass="57159">MNISGNPEEVQGEIMRFLSSLPEDELDSISISQPVSQPESSPVESERGSQRGEAGNDIFSLLGSAIIHDVIEPPIPEIDSDDDSISSDASDTPARHRGEGVKWVKILDFADEDEAEAWINDGKLYAVQRRNYTKKYGFKHYYYCKQCGKASVTADRSRLSTQQNGPPVGVQIMLHYVNTSRRVDAYVVEANGKKATHDHADFEKRQKGLREEVKDFVLEELHAGVVTTKTAYDKLLDRINTGLMHASCKPKSYEQFDNHFRYKRTQFNGGAGPITVKDIENMARQHATIPSEQELDKAYVVHSQFKGASSFQVVFSTRRLIAATRSATMISTDATYKLNYHSFPVLMLAIVDYRNHVFPVALALCGNEKTADFVELFRSLNIAALRLNLQNHSPQYVIADGAPAITAAARLVFPDIKRCMCWFHVKKNVEDALQRLVPDDRLRWRMLRDLSYIQLSITKEVFEGVFALYAAEYDPVAHDAVFSAGKTCRVYIYARIHVRRTMYIAN</sequence>
<reference evidence="3 4" key="1">
    <citation type="submission" date="2020-04" db="EMBL/GenBank/DDBJ databases">
        <title>Perkinsus chesapeaki whole genome sequence.</title>
        <authorList>
            <person name="Bogema D.R."/>
        </authorList>
    </citation>
    <scope>NUCLEOTIDE SEQUENCE [LARGE SCALE GENOMIC DNA]</scope>
    <source>
        <strain evidence="3">ATCC PRA-425</strain>
    </source>
</reference>
<proteinExistence type="predicted"/>
<dbReference type="AlphaFoldDB" id="A0A7J6KXH3"/>
<dbReference type="InterPro" id="IPR031052">
    <property type="entry name" value="FHY3/FAR1"/>
</dbReference>
<feature type="region of interest" description="Disordered" evidence="1">
    <location>
        <begin position="74"/>
        <end position="96"/>
    </location>
</feature>
<evidence type="ECO:0000313" key="4">
    <source>
        <dbReference type="Proteomes" id="UP000591131"/>
    </source>
</evidence>
<keyword evidence="4" id="KW-1185">Reference proteome</keyword>
<name>A0A7J6KXH3_PERCH</name>
<evidence type="ECO:0000256" key="1">
    <source>
        <dbReference type="SAM" id="MobiDB-lite"/>
    </source>
</evidence>
<dbReference type="OrthoDB" id="119028at2759"/>
<dbReference type="InterPro" id="IPR018289">
    <property type="entry name" value="MULE_transposase_dom"/>
</dbReference>
<organism evidence="3 4">
    <name type="scientific">Perkinsus chesapeaki</name>
    <name type="common">Clam parasite</name>
    <name type="synonym">Perkinsus andrewsi</name>
    <dbReference type="NCBI Taxonomy" id="330153"/>
    <lineage>
        <taxon>Eukaryota</taxon>
        <taxon>Sar</taxon>
        <taxon>Alveolata</taxon>
        <taxon>Perkinsozoa</taxon>
        <taxon>Perkinsea</taxon>
        <taxon>Perkinsida</taxon>
        <taxon>Perkinsidae</taxon>
        <taxon>Perkinsus</taxon>
    </lineage>
</organism>
<dbReference type="GO" id="GO:0006355">
    <property type="term" value="P:regulation of DNA-templated transcription"/>
    <property type="evidence" value="ECO:0007669"/>
    <property type="project" value="InterPro"/>
</dbReference>
<feature type="region of interest" description="Disordered" evidence="1">
    <location>
        <begin position="26"/>
        <end position="54"/>
    </location>
</feature>
<accession>A0A7J6KXH3</accession>
<dbReference type="Pfam" id="PF10551">
    <property type="entry name" value="MULE"/>
    <property type="match status" value="1"/>
</dbReference>
<dbReference type="EMBL" id="JAAPAO010000973">
    <property type="protein sequence ID" value="KAF4652025.1"/>
    <property type="molecule type" value="Genomic_DNA"/>
</dbReference>
<gene>
    <name evidence="3" type="ORF">FOL47_011301</name>
</gene>
<evidence type="ECO:0000259" key="2">
    <source>
        <dbReference type="Pfam" id="PF10551"/>
    </source>
</evidence>
<dbReference type="PANTHER" id="PTHR31669">
    <property type="entry name" value="PROTEIN FAR1-RELATED SEQUENCE 10-RELATED"/>
    <property type="match status" value="1"/>
</dbReference>
<feature type="compositionally biased region" description="Low complexity" evidence="1">
    <location>
        <begin position="28"/>
        <end position="43"/>
    </location>
</feature>
<dbReference type="PANTHER" id="PTHR31669:SF251">
    <property type="entry name" value="PROTEIN FAR1-RELATED SEQUENCE"/>
    <property type="match status" value="1"/>
</dbReference>
<dbReference type="Proteomes" id="UP000591131">
    <property type="component" value="Unassembled WGS sequence"/>
</dbReference>
<evidence type="ECO:0000313" key="3">
    <source>
        <dbReference type="EMBL" id="KAF4652025.1"/>
    </source>
</evidence>
<comment type="caution">
    <text evidence="3">The sequence shown here is derived from an EMBL/GenBank/DDBJ whole genome shotgun (WGS) entry which is preliminary data.</text>
</comment>
<feature type="domain" description="MULE transposase" evidence="2">
    <location>
        <begin position="330"/>
        <end position="428"/>
    </location>
</feature>